<feature type="domain" description="Alcohol dehydrogenase-like C-terminal" evidence="6">
    <location>
        <begin position="353"/>
        <end position="444"/>
    </location>
</feature>
<dbReference type="Proteomes" id="UP001164746">
    <property type="component" value="Chromosome 1"/>
</dbReference>
<dbReference type="PANTHER" id="PTHR43161">
    <property type="entry name" value="SORBITOL DEHYDROGENASE"/>
    <property type="match status" value="1"/>
</dbReference>
<sequence length="457" mass="49774">MKYKFVKNVTSPIDQLNTFVLGVTHNNTAAGKSCDATEIASSSMVRDVRLSMKTVGLCGSDTYMYKNASHGSHPITEPTPVGHEASGVVAESIVVLLKMNHPAPRTQKSQIHICKAVLGRDRVALEPGAACHKCKSCLRGQPSVCLVEQTYLGRGLEVGYIRREHVMKADYCHRLPAEISDEEGAFMEPLAVAVHDCRRGEVGAGKSVLILGADIIESRLKLAKELGATHTLLTTSRDLESIAKQIHDVMGEMPDVTLECSANNFCLRIAVAATVPSGCVVLVGYGEHECTFPIAEVVEKQIDLRPCFRYDRYPIAIDLIKYGRLNVKPLITHRFPLKSTSAAMEKSASREPDIIESRLKLAKELGATHTLLTSSRDLESIAKQIHDVMGEMPDVTLECSANNFCLRIAVAATVPSGCVVLVGYGEHECTFPIVEVVEKQIDLRPMVDVREVSGLAA</sequence>
<dbReference type="InterPro" id="IPR036291">
    <property type="entry name" value="NAD(P)-bd_dom_sf"/>
</dbReference>
<dbReference type="Pfam" id="PF08240">
    <property type="entry name" value="ADH_N"/>
    <property type="match status" value="1"/>
</dbReference>
<evidence type="ECO:0000259" key="7">
    <source>
        <dbReference type="Pfam" id="PF08240"/>
    </source>
</evidence>
<dbReference type="InterPro" id="IPR011032">
    <property type="entry name" value="GroES-like_sf"/>
</dbReference>
<proteinExistence type="inferred from homology"/>
<comment type="cofactor">
    <cofactor evidence="1">
        <name>Zn(2+)</name>
        <dbReference type="ChEBI" id="CHEBI:29105"/>
    </cofactor>
</comment>
<keyword evidence="4" id="KW-0862">Zinc</keyword>
<dbReference type="Gene3D" id="3.90.180.10">
    <property type="entry name" value="Medium-chain alcohol dehydrogenases, catalytic domain"/>
    <property type="match status" value="1"/>
</dbReference>
<name>A0ABY7DBM0_MYAAR</name>
<organism evidence="8 9">
    <name type="scientific">Mya arenaria</name>
    <name type="common">Soft-shell clam</name>
    <dbReference type="NCBI Taxonomy" id="6604"/>
    <lineage>
        <taxon>Eukaryota</taxon>
        <taxon>Metazoa</taxon>
        <taxon>Spiralia</taxon>
        <taxon>Lophotrochozoa</taxon>
        <taxon>Mollusca</taxon>
        <taxon>Bivalvia</taxon>
        <taxon>Autobranchia</taxon>
        <taxon>Heteroconchia</taxon>
        <taxon>Euheterodonta</taxon>
        <taxon>Imparidentia</taxon>
        <taxon>Neoheterodontei</taxon>
        <taxon>Myida</taxon>
        <taxon>Myoidea</taxon>
        <taxon>Myidae</taxon>
        <taxon>Mya</taxon>
    </lineage>
</organism>
<evidence type="ECO:0000256" key="4">
    <source>
        <dbReference type="ARBA" id="ARBA00022833"/>
    </source>
</evidence>
<evidence type="ECO:0000256" key="5">
    <source>
        <dbReference type="ARBA" id="ARBA00023002"/>
    </source>
</evidence>
<evidence type="ECO:0000256" key="2">
    <source>
        <dbReference type="ARBA" id="ARBA00008072"/>
    </source>
</evidence>
<protein>
    <submittedName>
        <fullName evidence="8">DHSO-like protein</fullName>
    </submittedName>
</protein>
<accession>A0ABY7DBM0</accession>
<feature type="domain" description="Alcohol dehydrogenase-like N-terminal" evidence="7">
    <location>
        <begin position="47"/>
        <end position="176"/>
    </location>
</feature>
<dbReference type="SUPFAM" id="SSF50129">
    <property type="entry name" value="GroES-like"/>
    <property type="match status" value="1"/>
</dbReference>
<dbReference type="PANTHER" id="PTHR43161:SF9">
    <property type="entry name" value="SORBITOL DEHYDROGENASE"/>
    <property type="match status" value="1"/>
</dbReference>
<keyword evidence="5" id="KW-0560">Oxidoreductase</keyword>
<feature type="domain" description="Alcohol dehydrogenase-like C-terminal" evidence="6">
    <location>
        <begin position="210"/>
        <end position="320"/>
    </location>
</feature>
<dbReference type="Gene3D" id="3.40.50.720">
    <property type="entry name" value="NAD(P)-binding Rossmann-like Domain"/>
    <property type="match status" value="2"/>
</dbReference>
<gene>
    <name evidence="8" type="ORF">MAR_007154</name>
</gene>
<dbReference type="SUPFAM" id="SSF51735">
    <property type="entry name" value="NAD(P)-binding Rossmann-fold domains"/>
    <property type="match status" value="2"/>
</dbReference>
<dbReference type="Pfam" id="PF00107">
    <property type="entry name" value="ADH_zinc_N"/>
    <property type="match status" value="2"/>
</dbReference>
<evidence type="ECO:0000256" key="3">
    <source>
        <dbReference type="ARBA" id="ARBA00022723"/>
    </source>
</evidence>
<dbReference type="InterPro" id="IPR013154">
    <property type="entry name" value="ADH-like_N"/>
</dbReference>
<comment type="similarity">
    <text evidence="2">Belongs to the zinc-containing alcohol dehydrogenase family.</text>
</comment>
<evidence type="ECO:0000313" key="9">
    <source>
        <dbReference type="Proteomes" id="UP001164746"/>
    </source>
</evidence>
<reference evidence="8" key="1">
    <citation type="submission" date="2022-11" db="EMBL/GenBank/DDBJ databases">
        <title>Centuries of genome instability and evolution in soft-shell clam transmissible cancer (bioRxiv).</title>
        <authorList>
            <person name="Hart S.F.M."/>
            <person name="Yonemitsu M.A."/>
            <person name="Giersch R.M."/>
            <person name="Beal B.F."/>
            <person name="Arriagada G."/>
            <person name="Davis B.W."/>
            <person name="Ostrander E.A."/>
            <person name="Goff S.P."/>
            <person name="Metzger M.J."/>
        </authorList>
    </citation>
    <scope>NUCLEOTIDE SEQUENCE</scope>
    <source>
        <strain evidence="8">MELC-2E11</strain>
        <tissue evidence="8">Siphon/mantle</tissue>
    </source>
</reference>
<evidence type="ECO:0000313" key="8">
    <source>
        <dbReference type="EMBL" id="WAQ94683.1"/>
    </source>
</evidence>
<evidence type="ECO:0000256" key="1">
    <source>
        <dbReference type="ARBA" id="ARBA00001947"/>
    </source>
</evidence>
<dbReference type="InterPro" id="IPR013149">
    <property type="entry name" value="ADH-like_C"/>
</dbReference>
<dbReference type="EMBL" id="CP111012">
    <property type="protein sequence ID" value="WAQ94683.1"/>
    <property type="molecule type" value="Genomic_DNA"/>
</dbReference>
<evidence type="ECO:0000259" key="6">
    <source>
        <dbReference type="Pfam" id="PF00107"/>
    </source>
</evidence>
<keyword evidence="3" id="KW-0479">Metal-binding</keyword>
<keyword evidence="9" id="KW-1185">Reference proteome</keyword>